<dbReference type="CDD" id="cd06850">
    <property type="entry name" value="biotinyl_domain"/>
    <property type="match status" value="1"/>
</dbReference>
<dbReference type="Proteomes" id="UP000239576">
    <property type="component" value="Unassembled WGS sequence"/>
</dbReference>
<evidence type="ECO:0000313" key="10">
    <source>
        <dbReference type="Proteomes" id="UP000239576"/>
    </source>
</evidence>
<protein>
    <submittedName>
        <fullName evidence="9">Efflux RND transporter periplasmic adaptor subunit</fullName>
    </submittedName>
</protein>
<evidence type="ECO:0000313" key="9">
    <source>
        <dbReference type="EMBL" id="PSB28723.1"/>
    </source>
</evidence>
<feature type="region of interest" description="Disordered" evidence="4">
    <location>
        <begin position="518"/>
        <end position="561"/>
    </location>
</feature>
<dbReference type="Pfam" id="PF25954">
    <property type="entry name" value="Beta-barrel_RND_2"/>
    <property type="match status" value="1"/>
</dbReference>
<dbReference type="Gene3D" id="2.40.30.170">
    <property type="match status" value="1"/>
</dbReference>
<dbReference type="InterPro" id="IPR058792">
    <property type="entry name" value="Beta-barrel_RND_2"/>
</dbReference>
<reference evidence="10" key="1">
    <citation type="submission" date="2018-02" db="EMBL/GenBank/DDBJ databases">
        <authorList>
            <person name="Moore K."/>
            <person name="Momper L."/>
        </authorList>
    </citation>
    <scope>NUCLEOTIDE SEQUENCE [LARGE SCALE GENOMIC DNA]</scope>
    <source>
        <strain evidence="10">ULC18</strain>
    </source>
</reference>
<keyword evidence="5" id="KW-0472">Membrane</keyword>
<proteinExistence type="inferred from homology"/>
<evidence type="ECO:0000256" key="3">
    <source>
        <dbReference type="SAM" id="Coils"/>
    </source>
</evidence>
<feature type="region of interest" description="Disordered" evidence="4">
    <location>
        <begin position="461"/>
        <end position="480"/>
    </location>
</feature>
<dbReference type="NCBIfam" id="TIGR01730">
    <property type="entry name" value="RND_mfp"/>
    <property type="match status" value="1"/>
</dbReference>
<dbReference type="GO" id="GO:0030313">
    <property type="term" value="C:cell envelope"/>
    <property type="evidence" value="ECO:0007669"/>
    <property type="project" value="TreeGrafter"/>
</dbReference>
<dbReference type="PANTHER" id="PTHR30097:SF4">
    <property type="entry name" value="SLR6042 PROTEIN"/>
    <property type="match status" value="1"/>
</dbReference>
<dbReference type="SUPFAM" id="SSF51230">
    <property type="entry name" value="Single hybrid motif"/>
    <property type="match status" value="1"/>
</dbReference>
<dbReference type="GO" id="GO:0016020">
    <property type="term" value="C:membrane"/>
    <property type="evidence" value="ECO:0007669"/>
    <property type="project" value="InterPro"/>
</dbReference>
<evidence type="ECO:0000256" key="2">
    <source>
        <dbReference type="ARBA" id="ARBA00022448"/>
    </source>
</evidence>
<gene>
    <name evidence="9" type="ORF">C7B82_12795</name>
</gene>
<dbReference type="GO" id="GO:0015679">
    <property type="term" value="P:plasma membrane copper ion transport"/>
    <property type="evidence" value="ECO:0007669"/>
    <property type="project" value="TreeGrafter"/>
</dbReference>
<keyword evidence="10" id="KW-1185">Reference proteome</keyword>
<dbReference type="Pfam" id="PF25975">
    <property type="entry name" value="CzcB_C"/>
    <property type="match status" value="1"/>
</dbReference>
<dbReference type="Gene3D" id="2.40.50.100">
    <property type="match status" value="1"/>
</dbReference>
<feature type="transmembrane region" description="Helical" evidence="5">
    <location>
        <begin position="487"/>
        <end position="509"/>
    </location>
</feature>
<dbReference type="OrthoDB" id="9806939at2"/>
<organism evidence="9 10">
    <name type="scientific">Stenomitos frigidus ULC18</name>
    <dbReference type="NCBI Taxonomy" id="2107698"/>
    <lineage>
        <taxon>Bacteria</taxon>
        <taxon>Bacillati</taxon>
        <taxon>Cyanobacteriota</taxon>
        <taxon>Cyanophyceae</taxon>
        <taxon>Leptolyngbyales</taxon>
        <taxon>Leptolyngbyaceae</taxon>
        <taxon>Stenomitos</taxon>
    </lineage>
</organism>
<feature type="domain" description="CzcB-like C-terminal circularly permuted SH3-like" evidence="8">
    <location>
        <begin position="389"/>
        <end position="444"/>
    </location>
</feature>
<keyword evidence="3" id="KW-0175">Coiled coil</keyword>
<comment type="caution">
    <text evidence="9">The sequence shown here is derived from an EMBL/GenBank/DDBJ whole genome shotgun (WGS) entry which is preliminary data.</text>
</comment>
<name>A0A2T1E7N0_9CYAN</name>
<dbReference type="InterPro" id="IPR058647">
    <property type="entry name" value="BSH_CzcB-like"/>
</dbReference>
<evidence type="ECO:0000256" key="1">
    <source>
        <dbReference type="ARBA" id="ARBA00009477"/>
    </source>
</evidence>
<comment type="similarity">
    <text evidence="1">Belongs to the membrane fusion protein (MFP) (TC 8.A.1) family.</text>
</comment>
<feature type="domain" description="CzcB-like barrel-sandwich hybrid" evidence="7">
    <location>
        <begin position="94"/>
        <end position="292"/>
    </location>
</feature>
<keyword evidence="5" id="KW-0812">Transmembrane</keyword>
<dbReference type="RefSeq" id="WP_106256681.1">
    <property type="nucleotide sequence ID" value="NZ_CAWNSW010000066.1"/>
</dbReference>
<sequence>MTRTRQTLYAPTIVRRLSGSLLSLLLLALPIRTVAHGGHGNEFQGSQATQSAGAVQVDAETAKRMGLKVEPVARQRLAFGIKTTGKIEALPNQQVEVTTPVTGTVIKLLVNPGDRVEAGQLVAVMTTPELAELRTTALDRRTEAIGSVQSAAADLRLAQQNLTQQRTIVAADIKQARTEVSFAQERYDKDRELLTSGAIPRRTFLESETKLAEAKAALAKAESALEVSQAQAQLQRAQSAVSVAQSKVSLSGETYQARLRQLGASPNADGTITLTAPIAGIVADRETTQGESGQDAGKKVMSIVNSRVVQVSGNLYEKDLDRVQSGQGVRVNANGKAFNGRISVVGAVVEGESRVVPIKAELNNPNGSLKPGMFVELDVLTDRTPAAVLAIPKAALVETNDKKTIVFVQNGSAFQPSEVTLGKESGDFVEVKDGLFDGDRIVTQRAPQLYAQSLLKSGQAAALADPDDAPGSKPSGNKPERELELPWWIMLPAGGAIAAGTFWAGMLWAKRGDRNAPFPSPNGHLEASYGLLPEHEPDHKAYAPTKPSPSQPSLPDGDRSP</sequence>
<evidence type="ECO:0000259" key="7">
    <source>
        <dbReference type="Pfam" id="PF25973"/>
    </source>
</evidence>
<dbReference type="GO" id="GO:0060003">
    <property type="term" value="P:copper ion export"/>
    <property type="evidence" value="ECO:0007669"/>
    <property type="project" value="TreeGrafter"/>
</dbReference>
<dbReference type="PANTHER" id="PTHR30097">
    <property type="entry name" value="CATION EFFLUX SYSTEM PROTEIN CUSB"/>
    <property type="match status" value="1"/>
</dbReference>
<reference evidence="9 10" key="2">
    <citation type="submission" date="2018-03" db="EMBL/GenBank/DDBJ databases">
        <title>The ancient ancestry and fast evolution of plastids.</title>
        <authorList>
            <person name="Moore K.R."/>
            <person name="Magnabosco C."/>
            <person name="Momper L."/>
            <person name="Gold D.A."/>
            <person name="Bosak T."/>
            <person name="Fournier G.P."/>
        </authorList>
    </citation>
    <scope>NUCLEOTIDE SEQUENCE [LARGE SCALE GENOMIC DNA]</scope>
    <source>
        <strain evidence="9 10">ULC18</strain>
    </source>
</reference>
<dbReference type="InterPro" id="IPR006143">
    <property type="entry name" value="RND_pump_MFP"/>
</dbReference>
<evidence type="ECO:0000256" key="4">
    <source>
        <dbReference type="SAM" id="MobiDB-lite"/>
    </source>
</evidence>
<feature type="coiled-coil region" evidence="3">
    <location>
        <begin position="173"/>
        <end position="247"/>
    </location>
</feature>
<evidence type="ECO:0000259" key="6">
    <source>
        <dbReference type="Pfam" id="PF25954"/>
    </source>
</evidence>
<dbReference type="SUPFAM" id="SSF111369">
    <property type="entry name" value="HlyD-like secretion proteins"/>
    <property type="match status" value="1"/>
</dbReference>
<dbReference type="AlphaFoldDB" id="A0A2T1E7N0"/>
<dbReference type="FunFam" id="2.40.30.170:FF:000010">
    <property type="entry name" value="Efflux RND transporter periplasmic adaptor subunit"/>
    <property type="match status" value="1"/>
</dbReference>
<keyword evidence="5" id="KW-1133">Transmembrane helix</keyword>
<dbReference type="Gene3D" id="2.40.420.20">
    <property type="match status" value="1"/>
</dbReference>
<dbReference type="EMBL" id="PVWK01000075">
    <property type="protein sequence ID" value="PSB28723.1"/>
    <property type="molecule type" value="Genomic_DNA"/>
</dbReference>
<dbReference type="InterPro" id="IPR058649">
    <property type="entry name" value="CzcB_C"/>
</dbReference>
<dbReference type="InterPro" id="IPR011053">
    <property type="entry name" value="Single_hybrid_motif"/>
</dbReference>
<evidence type="ECO:0000256" key="5">
    <source>
        <dbReference type="SAM" id="Phobius"/>
    </source>
</evidence>
<keyword evidence="2" id="KW-0813">Transport</keyword>
<dbReference type="Pfam" id="PF25973">
    <property type="entry name" value="BSH_CzcB"/>
    <property type="match status" value="1"/>
</dbReference>
<dbReference type="Gene3D" id="1.10.287.470">
    <property type="entry name" value="Helix hairpin bin"/>
    <property type="match status" value="1"/>
</dbReference>
<accession>A0A2T1E7N0</accession>
<dbReference type="GO" id="GO:0022857">
    <property type="term" value="F:transmembrane transporter activity"/>
    <property type="evidence" value="ECO:0007669"/>
    <property type="project" value="InterPro"/>
</dbReference>
<dbReference type="InterPro" id="IPR051909">
    <property type="entry name" value="MFP_Cation_Efflux"/>
</dbReference>
<feature type="domain" description="CusB-like beta-barrel" evidence="6">
    <location>
        <begin position="314"/>
        <end position="379"/>
    </location>
</feature>
<evidence type="ECO:0000259" key="8">
    <source>
        <dbReference type="Pfam" id="PF25975"/>
    </source>
</evidence>